<feature type="signal peptide" evidence="10">
    <location>
        <begin position="1"/>
        <end position="27"/>
    </location>
</feature>
<dbReference type="SUPFAM" id="SSF51905">
    <property type="entry name" value="FAD/NAD(P)-binding domain"/>
    <property type="match status" value="1"/>
</dbReference>
<gene>
    <name evidence="13" type="ORF">GKD88_10470</name>
    <name evidence="12" type="ORF">GKE08_10670</name>
</gene>
<dbReference type="OrthoDB" id="353581at2"/>
<dbReference type="InterPro" id="IPR003953">
    <property type="entry name" value="FAD-dep_OxRdtase_2_FAD-bd"/>
</dbReference>
<organism evidence="12 14">
    <name type="scientific">Holdemania massiliensis</name>
    <dbReference type="NCBI Taxonomy" id="1468449"/>
    <lineage>
        <taxon>Bacteria</taxon>
        <taxon>Bacillati</taxon>
        <taxon>Bacillota</taxon>
        <taxon>Erysipelotrichia</taxon>
        <taxon>Erysipelotrichales</taxon>
        <taxon>Erysipelotrichaceae</taxon>
        <taxon>Holdemania</taxon>
    </lineage>
</organism>
<evidence type="ECO:0000256" key="8">
    <source>
        <dbReference type="ARBA" id="ARBA00023002"/>
    </source>
</evidence>
<dbReference type="EMBL" id="WKPJ01000015">
    <property type="protein sequence ID" value="MSA89789.1"/>
    <property type="molecule type" value="Genomic_DNA"/>
</dbReference>
<dbReference type="Proteomes" id="UP000433575">
    <property type="component" value="Unassembled WGS sequence"/>
</dbReference>
<comment type="similarity">
    <text evidence="3">Belongs to the FAD-dependent oxidoreductase 2 family. FRD/SDH subfamily.</text>
</comment>
<dbReference type="Gene3D" id="3.50.50.60">
    <property type="entry name" value="FAD/NAD(P)-binding domain"/>
    <property type="match status" value="1"/>
</dbReference>
<dbReference type="EMBL" id="WKPI01000017">
    <property type="protein sequence ID" value="MSC33544.1"/>
    <property type="molecule type" value="Genomic_DNA"/>
</dbReference>
<dbReference type="SMART" id="SM00900">
    <property type="entry name" value="FMN_bind"/>
    <property type="match status" value="1"/>
</dbReference>
<accession>A0A6N7S7L3</accession>
<keyword evidence="7" id="KW-0274">FAD</keyword>
<dbReference type="InterPro" id="IPR036188">
    <property type="entry name" value="FAD/NAD-bd_sf"/>
</dbReference>
<evidence type="ECO:0000313" key="13">
    <source>
        <dbReference type="EMBL" id="MSC33544.1"/>
    </source>
</evidence>
<evidence type="ECO:0000256" key="9">
    <source>
        <dbReference type="ARBA" id="ARBA00049922"/>
    </source>
</evidence>
<reference evidence="14 15" key="1">
    <citation type="journal article" date="2019" name="Nat. Med.">
        <title>A library of human gut bacterial isolates paired with longitudinal multiomics data enables mechanistic microbiome research.</title>
        <authorList>
            <person name="Poyet M."/>
            <person name="Groussin M."/>
            <person name="Gibbons S.M."/>
            <person name="Avila-Pacheco J."/>
            <person name="Jiang X."/>
            <person name="Kearney S.M."/>
            <person name="Perrotta A.R."/>
            <person name="Berdy B."/>
            <person name="Zhao S."/>
            <person name="Lieberman T.D."/>
            <person name="Swanson P.K."/>
            <person name="Smith M."/>
            <person name="Roesemann S."/>
            <person name="Alexander J.E."/>
            <person name="Rich S.A."/>
            <person name="Livny J."/>
            <person name="Vlamakis H."/>
            <person name="Clish C."/>
            <person name="Bullock K."/>
            <person name="Deik A."/>
            <person name="Scott J."/>
            <person name="Pierce K.A."/>
            <person name="Xavier R.J."/>
            <person name="Alm E.J."/>
        </authorList>
    </citation>
    <scope>NUCLEOTIDE SEQUENCE [LARGE SCALE GENOMIC DNA]</scope>
    <source>
        <strain evidence="12 14">BIOML-A4</strain>
        <strain evidence="13 15">BIOML-A5</strain>
    </source>
</reference>
<dbReference type="GO" id="GO:0016020">
    <property type="term" value="C:membrane"/>
    <property type="evidence" value="ECO:0007669"/>
    <property type="project" value="InterPro"/>
</dbReference>
<sequence>MEKTGMKSTAALLCALLVSTLVSGCTAQPKTDQPEVSPEAQFDVMGKADVVIVGGGGTGISAALTAVENGAESAILVEKLPELGGFMRMKTGQFSAANTTLQIEQGLTEDSVERYEKEILKFGNSNGGHPIEYLVKSYAENATEAWEWVYEMGVKDYPFMTDKDGNKVIVNPGHMPYEYNRTYVPMPKEDSKLANPVIEVMLKELEKQDKIQVFTSVAGTKLITNEKGQVCGAEGVGTDGKTYQFHSNYGVIMSTGGYAANPKLFEAYSTDLHNLISASLSSDDGYGLRMMQEVGAGITEEAMSWIETYPKGMVNEGSTTQGVNGSTGTYYTGGILVNILGERFINECAWDDEVRNAGLKAQPESYMFEIFTDKILEDTQGTLRGAYDSFKEGGIYRSRLVEANTLEELAEKLQIPVETFVQTVEDYNKAVEAGVPDQFGREFEVKPNENRVEAINKIEGDRFYALKLQPIVLSSRGGILVNDKNQVTTAEGTVIPGLYAGGEVVGQMWGKTIAPGVGMNGAVTWGRITGRNIMNLPMEEGYEVKPAPDMFDLSLFEKDTAAVSGVDFKDLTDGVYEGTADGMNAAVKVSVTVSGGQITEINIVEHQESAGISDPAIQQMPGKIIEAQSSKVDAISNATITSNAIKQAVENALR</sequence>
<dbReference type="GO" id="GO:0010181">
    <property type="term" value="F:FMN binding"/>
    <property type="evidence" value="ECO:0007669"/>
    <property type="project" value="InterPro"/>
</dbReference>
<evidence type="ECO:0000256" key="1">
    <source>
        <dbReference type="ARBA" id="ARBA00001917"/>
    </source>
</evidence>
<comment type="cofactor">
    <cofactor evidence="1">
        <name>FMN</name>
        <dbReference type="ChEBI" id="CHEBI:58210"/>
    </cofactor>
</comment>
<keyword evidence="10" id="KW-0732">Signal</keyword>
<dbReference type="PANTHER" id="PTHR43400">
    <property type="entry name" value="FUMARATE REDUCTASE"/>
    <property type="match status" value="1"/>
</dbReference>
<dbReference type="InterPro" id="IPR007329">
    <property type="entry name" value="FMN-bd"/>
</dbReference>
<protein>
    <recommendedName>
        <fullName evidence="5">Urocanate reductase</fullName>
        <ecNumber evidence="4">1.3.99.33</ecNumber>
    </recommendedName>
</protein>
<dbReference type="Gene3D" id="3.90.700.10">
    <property type="entry name" value="Succinate dehydrogenase/fumarate reductase flavoprotein, catalytic domain"/>
    <property type="match status" value="1"/>
</dbReference>
<keyword evidence="8" id="KW-0560">Oxidoreductase</keyword>
<name>A0A6N7S7L3_9FIRM</name>
<feature type="domain" description="FMN-binding" evidence="11">
    <location>
        <begin position="582"/>
        <end position="653"/>
    </location>
</feature>
<proteinExistence type="inferred from homology"/>
<dbReference type="SUPFAM" id="SSF56425">
    <property type="entry name" value="Succinate dehydrogenase/fumarate reductase flavoprotein, catalytic domain"/>
    <property type="match status" value="1"/>
</dbReference>
<dbReference type="Gene3D" id="3.90.1010.20">
    <property type="match status" value="1"/>
</dbReference>
<evidence type="ECO:0000313" key="15">
    <source>
        <dbReference type="Proteomes" id="UP000480929"/>
    </source>
</evidence>
<evidence type="ECO:0000256" key="3">
    <source>
        <dbReference type="ARBA" id="ARBA00008040"/>
    </source>
</evidence>
<dbReference type="RefSeq" id="WP_154238996.1">
    <property type="nucleotide sequence ID" value="NZ_WKPI01000017.1"/>
</dbReference>
<dbReference type="Proteomes" id="UP000480929">
    <property type="component" value="Unassembled WGS sequence"/>
</dbReference>
<evidence type="ECO:0000313" key="14">
    <source>
        <dbReference type="Proteomes" id="UP000433575"/>
    </source>
</evidence>
<comment type="caution">
    <text evidence="12">The sequence shown here is derived from an EMBL/GenBank/DDBJ whole genome shotgun (WGS) entry which is preliminary data.</text>
</comment>
<evidence type="ECO:0000256" key="6">
    <source>
        <dbReference type="ARBA" id="ARBA00022630"/>
    </source>
</evidence>
<evidence type="ECO:0000256" key="5">
    <source>
        <dbReference type="ARBA" id="ARBA00015872"/>
    </source>
</evidence>
<dbReference type="EC" id="1.3.99.33" evidence="4"/>
<evidence type="ECO:0000313" key="12">
    <source>
        <dbReference type="EMBL" id="MSA89789.1"/>
    </source>
</evidence>
<dbReference type="PANTHER" id="PTHR43400:SF7">
    <property type="entry name" value="FAD-DEPENDENT OXIDOREDUCTASE 2 FAD BINDING DOMAIN-CONTAINING PROTEIN"/>
    <property type="match status" value="1"/>
</dbReference>
<dbReference type="GO" id="GO:0033765">
    <property type="term" value="F:steroid dehydrogenase activity, acting on the CH-CH group of donors"/>
    <property type="evidence" value="ECO:0007669"/>
    <property type="project" value="UniProtKB-ARBA"/>
</dbReference>
<dbReference type="InterPro" id="IPR027477">
    <property type="entry name" value="Succ_DH/fumarate_Rdtase_cat_sf"/>
</dbReference>
<dbReference type="AlphaFoldDB" id="A0A6N7S7L3"/>
<comment type="catalytic activity">
    <reaction evidence="9">
        <text>dihydrourocanate + A = urocanate + AH2</text>
        <dbReference type="Rhea" id="RHEA:36059"/>
        <dbReference type="ChEBI" id="CHEBI:13193"/>
        <dbReference type="ChEBI" id="CHEBI:17499"/>
        <dbReference type="ChEBI" id="CHEBI:27247"/>
        <dbReference type="ChEBI" id="CHEBI:72991"/>
        <dbReference type="EC" id="1.3.99.33"/>
    </reaction>
</comment>
<evidence type="ECO:0000256" key="10">
    <source>
        <dbReference type="SAM" id="SignalP"/>
    </source>
</evidence>
<evidence type="ECO:0000256" key="7">
    <source>
        <dbReference type="ARBA" id="ARBA00022827"/>
    </source>
</evidence>
<keyword evidence="6" id="KW-0285">Flavoprotein</keyword>
<dbReference type="Pfam" id="PF00890">
    <property type="entry name" value="FAD_binding_2"/>
    <property type="match status" value="1"/>
</dbReference>
<evidence type="ECO:0000256" key="4">
    <source>
        <dbReference type="ARBA" id="ARBA00013137"/>
    </source>
</evidence>
<keyword evidence="15" id="KW-1185">Reference proteome</keyword>
<dbReference type="InterPro" id="IPR050315">
    <property type="entry name" value="FAD-oxidoreductase_2"/>
</dbReference>
<evidence type="ECO:0000259" key="11">
    <source>
        <dbReference type="SMART" id="SM00900"/>
    </source>
</evidence>
<feature type="chain" id="PRO_5026834836" description="Urocanate reductase" evidence="10">
    <location>
        <begin position="28"/>
        <end position="654"/>
    </location>
</feature>
<dbReference type="Pfam" id="PF04205">
    <property type="entry name" value="FMN_bind"/>
    <property type="match status" value="1"/>
</dbReference>
<comment type="cofactor">
    <cofactor evidence="2">
        <name>FAD</name>
        <dbReference type="ChEBI" id="CHEBI:57692"/>
    </cofactor>
</comment>
<evidence type="ECO:0000256" key="2">
    <source>
        <dbReference type="ARBA" id="ARBA00001974"/>
    </source>
</evidence>